<reference evidence="1 2" key="1">
    <citation type="submission" date="2020-04" db="EMBL/GenBank/DDBJ databases">
        <title>Flammeovirga sp. SR4, a novel species isolated from seawater.</title>
        <authorList>
            <person name="Wang X."/>
        </authorList>
    </citation>
    <scope>NUCLEOTIDE SEQUENCE [LARGE SCALE GENOMIC DNA]</scope>
    <source>
        <strain evidence="1 2">SR4</strain>
    </source>
</reference>
<keyword evidence="2" id="KW-1185">Reference proteome</keyword>
<dbReference type="RefSeq" id="WP_168882716.1">
    <property type="nucleotide sequence ID" value="NZ_JABAIL010000003.1"/>
</dbReference>
<dbReference type="EMBL" id="JABAIL010000003">
    <property type="protein sequence ID" value="NLR92009.1"/>
    <property type="molecule type" value="Genomic_DNA"/>
</dbReference>
<gene>
    <name evidence="1" type="ORF">HGP29_12360</name>
</gene>
<dbReference type="AlphaFoldDB" id="A0A7X8SKQ6"/>
<evidence type="ECO:0000313" key="1">
    <source>
        <dbReference type="EMBL" id="NLR92009.1"/>
    </source>
</evidence>
<comment type="caution">
    <text evidence="1">The sequence shown here is derived from an EMBL/GenBank/DDBJ whole genome shotgun (WGS) entry which is preliminary data.</text>
</comment>
<protein>
    <submittedName>
        <fullName evidence="1">Uncharacterized protein</fullName>
    </submittedName>
</protein>
<organism evidence="1 2">
    <name type="scientific">Flammeovirga agarivorans</name>
    <dbReference type="NCBI Taxonomy" id="2726742"/>
    <lineage>
        <taxon>Bacteria</taxon>
        <taxon>Pseudomonadati</taxon>
        <taxon>Bacteroidota</taxon>
        <taxon>Cytophagia</taxon>
        <taxon>Cytophagales</taxon>
        <taxon>Flammeovirgaceae</taxon>
        <taxon>Flammeovirga</taxon>
    </lineage>
</organism>
<proteinExistence type="predicted"/>
<name>A0A7X8SKQ6_9BACT</name>
<sequence>MTADTKAEGPVNIGAGIAAFGKVENEADKTTLTVGGTTGTKVELVIVPEINIELGYRITFD</sequence>
<accession>A0A7X8SKQ6</accession>
<dbReference type="Proteomes" id="UP000585050">
    <property type="component" value="Unassembled WGS sequence"/>
</dbReference>
<evidence type="ECO:0000313" key="2">
    <source>
        <dbReference type="Proteomes" id="UP000585050"/>
    </source>
</evidence>